<dbReference type="AlphaFoldDB" id="A0A3B0UJE8"/>
<gene>
    <name evidence="1" type="ORF">MNBD_BACTEROID06-1060</name>
</gene>
<proteinExistence type="predicted"/>
<sequence>MKILIQTGLILIAISGFAQKEQFRETHYNINN</sequence>
<evidence type="ECO:0000313" key="1">
    <source>
        <dbReference type="EMBL" id="VAW26552.1"/>
    </source>
</evidence>
<organism evidence="1">
    <name type="scientific">hydrothermal vent metagenome</name>
    <dbReference type="NCBI Taxonomy" id="652676"/>
    <lineage>
        <taxon>unclassified sequences</taxon>
        <taxon>metagenomes</taxon>
        <taxon>ecological metagenomes</taxon>
    </lineage>
</organism>
<protein>
    <submittedName>
        <fullName evidence="1">Uncharacterized protein</fullName>
    </submittedName>
</protein>
<reference evidence="1" key="1">
    <citation type="submission" date="2018-06" db="EMBL/GenBank/DDBJ databases">
        <authorList>
            <person name="Zhirakovskaya E."/>
        </authorList>
    </citation>
    <scope>NUCLEOTIDE SEQUENCE</scope>
</reference>
<accession>A0A3B0UJE8</accession>
<name>A0A3B0UJE8_9ZZZZ</name>
<feature type="non-terminal residue" evidence="1">
    <location>
        <position position="32"/>
    </location>
</feature>
<dbReference type="EMBL" id="UOES01000114">
    <property type="protein sequence ID" value="VAW26552.1"/>
    <property type="molecule type" value="Genomic_DNA"/>
</dbReference>